<reference evidence="1 2" key="1">
    <citation type="submission" date="2018-11" db="EMBL/GenBank/DDBJ databases">
        <title>Haplotype-resolved cattle genomes.</title>
        <authorList>
            <person name="Low W.Y."/>
            <person name="Tearle R."/>
            <person name="Bickhart D.M."/>
            <person name="Rosen B.D."/>
            <person name="Koren S."/>
            <person name="Rhie A."/>
            <person name="Hiendleder S."/>
            <person name="Phillippy A.M."/>
            <person name="Smith T.P.L."/>
            <person name="Williams J.L."/>
        </authorList>
    </citation>
    <scope>NUCLEOTIDE SEQUENCE [LARGE SCALE GENOMIC DNA]</scope>
</reference>
<dbReference type="Proteomes" id="UP000429181">
    <property type="component" value="Chromosome 10"/>
</dbReference>
<evidence type="ECO:0000313" key="1">
    <source>
        <dbReference type="Ensembl" id="ENSBIXP00005021334.1"/>
    </source>
</evidence>
<protein>
    <submittedName>
        <fullName evidence="1">G-patch domain containing 2 like</fullName>
    </submittedName>
</protein>
<name>A0A4W2GRQ8_BOBOX</name>
<proteinExistence type="predicted"/>
<gene>
    <name evidence="1" type="primary">GPATCH2L</name>
</gene>
<dbReference type="AlphaFoldDB" id="A0A4W2GRQ8"/>
<dbReference type="GeneTree" id="ENSGT00410000025698"/>
<dbReference type="Ensembl" id="ENSBIXT00005035114.1">
    <property type="protein sequence ID" value="ENSBIXP00005021334.1"/>
    <property type="gene ID" value="ENSBIXG00005024457.1"/>
</dbReference>
<sequence>MFLLTLLTEGVHQRTALPDRQTYTWGPHVHVTSRGNGNLWPRRRCPAQMPVIICSYPSLTTCCVSGTKLYVLYTFSCHLYEKVGHFIPIFYGKTENVKSNL</sequence>
<accession>A0A4W2GRQ8</accession>
<reference evidence="1" key="2">
    <citation type="submission" date="2025-08" db="UniProtKB">
        <authorList>
            <consortium name="Ensembl"/>
        </authorList>
    </citation>
    <scope>IDENTIFICATION</scope>
</reference>
<evidence type="ECO:0000313" key="2">
    <source>
        <dbReference type="Proteomes" id="UP000429181"/>
    </source>
</evidence>
<organism evidence="1 2">
    <name type="scientific">Bos indicus x Bos taurus</name>
    <name type="common">Hybrid cattle</name>
    <dbReference type="NCBI Taxonomy" id="30522"/>
    <lineage>
        <taxon>Eukaryota</taxon>
        <taxon>Metazoa</taxon>
        <taxon>Chordata</taxon>
        <taxon>Craniata</taxon>
        <taxon>Vertebrata</taxon>
        <taxon>Euteleostomi</taxon>
        <taxon>Mammalia</taxon>
        <taxon>Eutheria</taxon>
        <taxon>Laurasiatheria</taxon>
        <taxon>Artiodactyla</taxon>
        <taxon>Ruminantia</taxon>
        <taxon>Pecora</taxon>
        <taxon>Bovidae</taxon>
        <taxon>Bovinae</taxon>
        <taxon>Bos</taxon>
    </lineage>
</organism>